<dbReference type="GO" id="GO:0016779">
    <property type="term" value="F:nucleotidyltransferase activity"/>
    <property type="evidence" value="ECO:0007669"/>
    <property type="project" value="UniProtKB-ARBA"/>
</dbReference>
<dbReference type="InterPro" id="IPR025877">
    <property type="entry name" value="MobA-like_NTP_Trfase"/>
</dbReference>
<dbReference type="Gene3D" id="3.90.550.10">
    <property type="entry name" value="Spore Coat Polysaccharide Biosynthesis Protein SpsA, Chain A"/>
    <property type="match status" value="1"/>
</dbReference>
<dbReference type="EMBL" id="QRGP01000001">
    <property type="protein sequence ID" value="RDV07223.1"/>
    <property type="molecule type" value="Genomic_DNA"/>
</dbReference>
<comment type="caution">
    <text evidence="3">The sequence shown here is derived from an EMBL/GenBank/DDBJ whole genome shotgun (WGS) entry which is preliminary data.</text>
</comment>
<evidence type="ECO:0000313" key="4">
    <source>
        <dbReference type="Proteomes" id="UP000263833"/>
    </source>
</evidence>
<gene>
    <name evidence="3" type="ORF">DXH95_07600</name>
</gene>
<dbReference type="Proteomes" id="UP000263833">
    <property type="component" value="Unassembled WGS sequence"/>
</dbReference>
<organism evidence="3 4">
    <name type="scientific">Sphingorhabdus pulchriflava</name>
    <dbReference type="NCBI Taxonomy" id="2292257"/>
    <lineage>
        <taxon>Bacteria</taxon>
        <taxon>Pseudomonadati</taxon>
        <taxon>Pseudomonadota</taxon>
        <taxon>Alphaproteobacteria</taxon>
        <taxon>Sphingomonadales</taxon>
        <taxon>Sphingomonadaceae</taxon>
        <taxon>Sphingorhabdus</taxon>
    </lineage>
</organism>
<evidence type="ECO:0000256" key="1">
    <source>
        <dbReference type="ARBA" id="ARBA00022842"/>
    </source>
</evidence>
<keyword evidence="1" id="KW-0460">Magnesium</keyword>
<accession>A0A371BIK2</accession>
<dbReference type="SUPFAM" id="SSF53448">
    <property type="entry name" value="Nucleotide-diphospho-sugar transferases"/>
    <property type="match status" value="1"/>
</dbReference>
<keyword evidence="3" id="KW-0808">Transferase</keyword>
<dbReference type="PANTHER" id="PTHR43777:SF1">
    <property type="entry name" value="MOLYBDENUM COFACTOR CYTIDYLYLTRANSFERASE"/>
    <property type="match status" value="1"/>
</dbReference>
<dbReference type="InterPro" id="IPR029044">
    <property type="entry name" value="Nucleotide-diphossugar_trans"/>
</dbReference>
<dbReference type="CDD" id="cd04182">
    <property type="entry name" value="GT_2_like_f"/>
    <property type="match status" value="1"/>
</dbReference>
<dbReference type="Pfam" id="PF12804">
    <property type="entry name" value="NTP_transf_3"/>
    <property type="match status" value="1"/>
</dbReference>
<dbReference type="OrthoDB" id="9779263at2"/>
<dbReference type="AlphaFoldDB" id="A0A371BIK2"/>
<name>A0A371BIK2_9SPHN</name>
<sequence length="224" mass="23877">MIQLHSKALNNWSAIVLAAGSSRRFGEHKLLADLVGEPVLRRTTTAVCAAEFCETIIVVGADYDAVGATLQGLPCRVVHASDWMEGVSASIRVGIQALRHDAEGLFLFLGDMPLAPIGLCDELAELAKRSGYAARPFLDDFPGHPVAFVDTALPDLLALTGDEGAGSILRGIGPKLGYLPTTDEGAILDIDTPSDLARAERLWKSRLTSDMIDSAMSRGDLPRP</sequence>
<feature type="domain" description="MobA-like NTP transferase" evidence="2">
    <location>
        <begin position="14"/>
        <end position="170"/>
    </location>
</feature>
<proteinExistence type="predicted"/>
<dbReference type="PANTHER" id="PTHR43777">
    <property type="entry name" value="MOLYBDENUM COFACTOR CYTIDYLYLTRANSFERASE"/>
    <property type="match status" value="1"/>
</dbReference>
<reference evidence="4" key="1">
    <citation type="submission" date="2018-08" db="EMBL/GenBank/DDBJ databases">
        <authorList>
            <person name="Kim S.-J."/>
            <person name="Jung G.-Y."/>
        </authorList>
    </citation>
    <scope>NUCLEOTIDE SEQUENCE [LARGE SCALE GENOMIC DNA]</scope>
    <source>
        <strain evidence="4">GY_G</strain>
    </source>
</reference>
<evidence type="ECO:0000259" key="2">
    <source>
        <dbReference type="Pfam" id="PF12804"/>
    </source>
</evidence>
<protein>
    <submittedName>
        <fullName evidence="3">Nucleotidyltransferase family protein</fullName>
    </submittedName>
</protein>
<evidence type="ECO:0000313" key="3">
    <source>
        <dbReference type="EMBL" id="RDV07223.1"/>
    </source>
</evidence>
<keyword evidence="4" id="KW-1185">Reference proteome</keyword>